<dbReference type="Gene3D" id="3.30.40.10">
    <property type="entry name" value="Zinc/RING finger domain, C3HC4 (zinc finger)"/>
    <property type="match status" value="1"/>
</dbReference>
<reference evidence="7" key="1">
    <citation type="submission" date="2021-01" db="UniProtKB">
        <authorList>
            <consortium name="EnsemblMetazoa"/>
        </authorList>
    </citation>
    <scope>IDENTIFICATION</scope>
</reference>
<evidence type="ECO:0000313" key="7">
    <source>
        <dbReference type="EnsemblMetazoa" id="CLYHEMP013363.2"/>
    </source>
</evidence>
<evidence type="ECO:0000259" key="6">
    <source>
        <dbReference type="PROSITE" id="PS50089"/>
    </source>
</evidence>
<proteinExistence type="inferred from homology"/>
<dbReference type="Proteomes" id="UP000594262">
    <property type="component" value="Unplaced"/>
</dbReference>
<evidence type="ECO:0000256" key="4">
    <source>
        <dbReference type="ARBA" id="ARBA00034319"/>
    </source>
</evidence>
<evidence type="ECO:0000256" key="3">
    <source>
        <dbReference type="ARBA" id="ARBA00022833"/>
    </source>
</evidence>
<evidence type="ECO:0000256" key="2">
    <source>
        <dbReference type="ARBA" id="ARBA00022771"/>
    </source>
</evidence>
<dbReference type="PROSITE" id="PS50089">
    <property type="entry name" value="ZF_RING_2"/>
    <property type="match status" value="1"/>
</dbReference>
<dbReference type="PANTHER" id="PTHR23059">
    <property type="entry name" value="CYSTEINE AND HISTIDINE-RICH PROTEIN 1"/>
    <property type="match status" value="1"/>
</dbReference>
<sequence>MTEVASLLRESIGSVCKDEIDLTPPAKRVKMESEAEKVDEKRERLESRLISVLSCVICFDLPSGSIYQCLHGHLMCIGCFNHLLADARLKNEQAQCPSCRADISSKNSSRNLAVEKAVSELPTYCRYCEDEFPRNQIPFHEKSKCDQSYSRS</sequence>
<evidence type="ECO:0000256" key="5">
    <source>
        <dbReference type="PROSITE-ProRule" id="PRU00175"/>
    </source>
</evidence>
<keyword evidence="1" id="KW-0479">Metal-binding</keyword>
<dbReference type="EnsemblMetazoa" id="CLYHEMT013363.2">
    <property type="protein sequence ID" value="CLYHEMP013363.2"/>
    <property type="gene ID" value="CLYHEMG013363"/>
</dbReference>
<dbReference type="InterPro" id="IPR001841">
    <property type="entry name" value="Znf_RING"/>
</dbReference>
<name>A0A7M5WUM2_9CNID</name>
<dbReference type="InterPro" id="IPR013083">
    <property type="entry name" value="Znf_RING/FYVE/PHD"/>
</dbReference>
<dbReference type="OrthoDB" id="10062218at2759"/>
<keyword evidence="2 5" id="KW-0863">Zinc-finger</keyword>
<keyword evidence="3" id="KW-0862">Zinc</keyword>
<dbReference type="AlphaFoldDB" id="A0A7M5WUM2"/>
<dbReference type="GO" id="GO:0005634">
    <property type="term" value="C:nucleus"/>
    <property type="evidence" value="ECO:0007669"/>
    <property type="project" value="TreeGrafter"/>
</dbReference>
<keyword evidence="8" id="KW-1185">Reference proteome</keyword>
<feature type="domain" description="RING-type" evidence="6">
    <location>
        <begin position="55"/>
        <end position="100"/>
    </location>
</feature>
<evidence type="ECO:0000313" key="8">
    <source>
        <dbReference type="Proteomes" id="UP000594262"/>
    </source>
</evidence>
<dbReference type="GO" id="GO:0008270">
    <property type="term" value="F:zinc ion binding"/>
    <property type="evidence" value="ECO:0007669"/>
    <property type="project" value="UniProtKB-KW"/>
</dbReference>
<dbReference type="InterPro" id="IPR039338">
    <property type="entry name" value="ZFTRAF1"/>
</dbReference>
<accession>A0A7M5WUM2</accession>
<dbReference type="PANTHER" id="PTHR23059:SF4">
    <property type="entry name" value="ZINC FINGER TRAF-TYPE-CONTAINING PROTEIN 1"/>
    <property type="match status" value="1"/>
</dbReference>
<evidence type="ECO:0000256" key="1">
    <source>
        <dbReference type="ARBA" id="ARBA00022723"/>
    </source>
</evidence>
<organism evidence="7 8">
    <name type="scientific">Clytia hemisphaerica</name>
    <dbReference type="NCBI Taxonomy" id="252671"/>
    <lineage>
        <taxon>Eukaryota</taxon>
        <taxon>Metazoa</taxon>
        <taxon>Cnidaria</taxon>
        <taxon>Hydrozoa</taxon>
        <taxon>Hydroidolina</taxon>
        <taxon>Leptothecata</taxon>
        <taxon>Obeliida</taxon>
        <taxon>Clytiidae</taxon>
        <taxon>Clytia</taxon>
    </lineage>
</organism>
<comment type="similarity">
    <text evidence="4">Belongs to the ZFTRAF1 family.</text>
</comment>
<dbReference type="SUPFAM" id="SSF57850">
    <property type="entry name" value="RING/U-box"/>
    <property type="match status" value="1"/>
</dbReference>
<protein>
    <recommendedName>
        <fullName evidence="6">RING-type domain-containing protein</fullName>
    </recommendedName>
</protein>